<organism evidence="1 2">
    <name type="scientific">Actinomadura rubteroloni</name>
    <dbReference type="NCBI Taxonomy" id="1926885"/>
    <lineage>
        <taxon>Bacteria</taxon>
        <taxon>Bacillati</taxon>
        <taxon>Actinomycetota</taxon>
        <taxon>Actinomycetes</taxon>
        <taxon>Streptosporangiales</taxon>
        <taxon>Thermomonosporaceae</taxon>
        <taxon>Actinomadura</taxon>
    </lineage>
</organism>
<sequence length="354" mass="38932">MSEPEARVARWTEERRELATRATREARGSKRAAGERRNMNILIWHVHGSWTTAFVQGPHTYLVPVTPDRGPDGLGRARTWEWPGTVKEVSPDELRDLDVDVVIAQRPHEPELARTWTGRDLPLVYLEHNAPDGDVPLTRHPLADRPDALIVHVTHFNDLLWDCGSTPTRVVEHGIVDPGALWTGELARTAVVTNEPLRRGRYVGADLLPYFAEAGPLDVFGMGVADVPERLGLPGAQAFEDLPQDRMHAEVARRRVYLHPVRWTSLGLSLLEAMHLGMPVVAFGTTEVAEAVPPDAGVVSTDRAVLRAAVARLLADPAEAAERGAAARRAALGRYGLDRFLADWEAILPAAAAR</sequence>
<evidence type="ECO:0000313" key="2">
    <source>
        <dbReference type="Proteomes" id="UP000242367"/>
    </source>
</evidence>
<dbReference type="Pfam" id="PF13692">
    <property type="entry name" value="Glyco_trans_1_4"/>
    <property type="match status" value="1"/>
</dbReference>
<gene>
    <name evidence="1" type="ORF">BTM25_24770</name>
</gene>
<dbReference type="GO" id="GO:0016740">
    <property type="term" value="F:transferase activity"/>
    <property type="evidence" value="ECO:0007669"/>
    <property type="project" value="UniProtKB-KW"/>
</dbReference>
<reference evidence="1 2" key="1">
    <citation type="journal article" date="2017" name="Chemistry">
        <title>Isolation, Biosynthesis and Chemical Modifications of Rubterolones A-F: Rare Tropolone Alkaloids from Actinomadura sp. 5-2.</title>
        <authorList>
            <person name="Guo H."/>
            <person name="Benndorf R."/>
            <person name="Leichnitz D."/>
            <person name="Klassen J.L."/>
            <person name="Vollmers J."/>
            <person name="Gorls H."/>
            <person name="Steinacker M."/>
            <person name="Weigel C."/>
            <person name="Dahse H.M."/>
            <person name="Kaster A.K."/>
            <person name="de Beer Z.W."/>
            <person name="Poulsen M."/>
            <person name="Beemelmanns C."/>
        </authorList>
    </citation>
    <scope>NUCLEOTIDE SEQUENCE [LARGE SCALE GENOMIC DNA]</scope>
    <source>
        <strain evidence="1 2">5-2</strain>
    </source>
</reference>
<keyword evidence="2" id="KW-1185">Reference proteome</keyword>
<dbReference type="AlphaFoldDB" id="A0A2P4UFM9"/>
<accession>A0A2P4UFM9</accession>
<dbReference type="EMBL" id="MTBP01000002">
    <property type="protein sequence ID" value="POM23851.1"/>
    <property type="molecule type" value="Genomic_DNA"/>
</dbReference>
<dbReference type="SUPFAM" id="SSF53756">
    <property type="entry name" value="UDP-Glycosyltransferase/glycogen phosphorylase"/>
    <property type="match status" value="1"/>
</dbReference>
<proteinExistence type="predicted"/>
<dbReference type="Gene3D" id="3.40.50.2000">
    <property type="entry name" value="Glycogen Phosphorylase B"/>
    <property type="match status" value="1"/>
</dbReference>
<name>A0A2P4UFM9_9ACTN</name>
<protein>
    <submittedName>
        <fullName evidence="1">Glycosyl transferases group 1</fullName>
    </submittedName>
</protein>
<evidence type="ECO:0000313" key="1">
    <source>
        <dbReference type="EMBL" id="POM23851.1"/>
    </source>
</evidence>
<dbReference type="Proteomes" id="UP000242367">
    <property type="component" value="Unassembled WGS sequence"/>
</dbReference>
<keyword evidence="1" id="KW-0808">Transferase</keyword>
<comment type="caution">
    <text evidence="1">The sequence shown here is derived from an EMBL/GenBank/DDBJ whole genome shotgun (WGS) entry which is preliminary data.</text>
</comment>